<dbReference type="PRINTS" id="PR00237">
    <property type="entry name" value="GPCRRHODOPSN"/>
</dbReference>
<dbReference type="Proteomes" id="UP000085678">
    <property type="component" value="Unplaced"/>
</dbReference>
<feature type="transmembrane region" description="Helical" evidence="10">
    <location>
        <begin position="276"/>
        <end position="297"/>
    </location>
</feature>
<gene>
    <name evidence="13" type="primary">LOC106151898</name>
</gene>
<keyword evidence="3 10" id="KW-0812">Transmembrane</keyword>
<evidence type="ECO:0000256" key="6">
    <source>
        <dbReference type="ARBA" id="ARBA00023136"/>
    </source>
</evidence>
<dbReference type="InParanoid" id="A0A1S3H5P7"/>
<evidence type="ECO:0000313" key="13">
    <source>
        <dbReference type="RefSeq" id="XP_013380791.1"/>
    </source>
</evidence>
<dbReference type="PANTHER" id="PTHR24228">
    <property type="entry name" value="B2 BRADYKININ RECEPTOR/ANGIOTENSIN II RECEPTOR"/>
    <property type="match status" value="1"/>
</dbReference>
<keyword evidence="6 10" id="KW-0472">Membrane</keyword>
<dbReference type="AlphaFoldDB" id="A0A1S3H5P7"/>
<feature type="region of interest" description="Disordered" evidence="9">
    <location>
        <begin position="350"/>
        <end position="389"/>
    </location>
</feature>
<dbReference type="PANTHER" id="PTHR24228:SF74">
    <property type="entry name" value="G-PROTEIN COUPLED RECEPTORS FAMILY 1 PROFILE DOMAIN-CONTAINING PROTEIN"/>
    <property type="match status" value="1"/>
</dbReference>
<dbReference type="OMA" id="MNIRIAK"/>
<accession>A0A1S3H5P7</accession>
<feature type="transmembrane region" description="Helical" evidence="10">
    <location>
        <begin position="225"/>
        <end position="244"/>
    </location>
</feature>
<feature type="transmembrane region" description="Helical" evidence="10">
    <location>
        <begin position="309"/>
        <end position="327"/>
    </location>
</feature>
<dbReference type="SUPFAM" id="SSF81321">
    <property type="entry name" value="Family A G protein-coupled receptor-like"/>
    <property type="match status" value="1"/>
</dbReference>
<feature type="transmembrane region" description="Helical" evidence="10">
    <location>
        <begin position="133"/>
        <end position="160"/>
    </location>
</feature>
<evidence type="ECO:0000256" key="10">
    <source>
        <dbReference type="SAM" id="Phobius"/>
    </source>
</evidence>
<dbReference type="Gene3D" id="1.20.1070.10">
    <property type="entry name" value="Rhodopsin 7-helix transmembrane proteins"/>
    <property type="match status" value="1"/>
</dbReference>
<evidence type="ECO:0000256" key="1">
    <source>
        <dbReference type="ARBA" id="ARBA00004651"/>
    </source>
</evidence>
<evidence type="ECO:0000259" key="11">
    <source>
        <dbReference type="PROSITE" id="PS50262"/>
    </source>
</evidence>
<evidence type="ECO:0000256" key="8">
    <source>
        <dbReference type="ARBA" id="ARBA00023224"/>
    </source>
</evidence>
<evidence type="ECO:0000256" key="5">
    <source>
        <dbReference type="ARBA" id="ARBA00023040"/>
    </source>
</evidence>
<feature type="transmembrane region" description="Helical" evidence="10">
    <location>
        <begin position="92"/>
        <end position="113"/>
    </location>
</feature>
<sequence length="389" mass="43714">MDLLNSTKLEDVTIGLDINLTYDLGLDKTYDPDLDFNRFYDNNNNTNEVYQIPMRVWGYLTIPVVVFAFLGNFLVICAVLMTTKLHKNSNVLIIALSITNGPVSSLVLVPYIYTHVTCQWGLGDRACALLGFTGWVVFSASCLILGFITIQRYCAIVWPLWFRTTMMLNSKLINGVFVVISYAFPFVIHLPVMFGVGGEMGFDPIECRCSMLTSNSKAFRFISKALAWGIPTFTMIYCYAHIMYSAYKNKKGLLEINQAQHQQAQKFRMNIRIAKMFGMCFLAYNILLVPTTVMEIMTKKLQSRNGSEAATLLFMCTFVVNPIIYGFTNKNYRHAYKNILTGRCMKNNAVRPGAEPGPSIEIPVLPSTSRSKEGETGHQVSSSFSGTMS</sequence>
<feature type="transmembrane region" description="Helical" evidence="10">
    <location>
        <begin position="172"/>
        <end position="194"/>
    </location>
</feature>
<evidence type="ECO:0000256" key="7">
    <source>
        <dbReference type="ARBA" id="ARBA00023170"/>
    </source>
</evidence>
<dbReference type="KEGG" id="lak:106151898"/>
<organism evidence="12 13">
    <name type="scientific">Lingula anatina</name>
    <name type="common">Brachiopod</name>
    <name type="synonym">Lingula unguis</name>
    <dbReference type="NCBI Taxonomy" id="7574"/>
    <lineage>
        <taxon>Eukaryota</taxon>
        <taxon>Metazoa</taxon>
        <taxon>Spiralia</taxon>
        <taxon>Lophotrochozoa</taxon>
        <taxon>Brachiopoda</taxon>
        <taxon>Linguliformea</taxon>
        <taxon>Lingulata</taxon>
        <taxon>Lingulida</taxon>
        <taxon>Linguloidea</taxon>
        <taxon>Lingulidae</taxon>
        <taxon>Lingula</taxon>
    </lineage>
</organism>
<protein>
    <submittedName>
        <fullName evidence="13">Melatonin receptor type 1B-B-like</fullName>
    </submittedName>
</protein>
<dbReference type="PROSITE" id="PS50262">
    <property type="entry name" value="G_PROTEIN_RECEP_F1_2"/>
    <property type="match status" value="1"/>
</dbReference>
<dbReference type="InterPro" id="IPR017452">
    <property type="entry name" value="GPCR_Rhodpsn_7TM"/>
</dbReference>
<evidence type="ECO:0000256" key="9">
    <source>
        <dbReference type="SAM" id="MobiDB-lite"/>
    </source>
</evidence>
<dbReference type="GO" id="GO:0005886">
    <property type="term" value="C:plasma membrane"/>
    <property type="evidence" value="ECO:0007669"/>
    <property type="project" value="UniProtKB-SubCell"/>
</dbReference>
<name>A0A1S3H5P7_LINAN</name>
<keyword evidence="7" id="KW-0675">Receptor</keyword>
<comment type="subcellular location">
    <subcellularLocation>
        <location evidence="1">Cell membrane</location>
        <topology evidence="1">Multi-pass membrane protein</topology>
    </subcellularLocation>
</comment>
<feature type="compositionally biased region" description="Polar residues" evidence="9">
    <location>
        <begin position="378"/>
        <end position="389"/>
    </location>
</feature>
<keyword evidence="8" id="KW-0807">Transducer</keyword>
<dbReference type="RefSeq" id="XP_013380791.1">
    <property type="nucleotide sequence ID" value="XM_013525337.1"/>
</dbReference>
<dbReference type="CDD" id="cd00637">
    <property type="entry name" value="7tm_classA_rhodopsin-like"/>
    <property type="match status" value="1"/>
</dbReference>
<proteinExistence type="predicted"/>
<keyword evidence="12" id="KW-1185">Reference proteome</keyword>
<keyword evidence="2" id="KW-1003">Cell membrane</keyword>
<feature type="transmembrane region" description="Helical" evidence="10">
    <location>
        <begin position="56"/>
        <end position="80"/>
    </location>
</feature>
<keyword evidence="4 10" id="KW-1133">Transmembrane helix</keyword>
<evidence type="ECO:0000256" key="3">
    <source>
        <dbReference type="ARBA" id="ARBA00022692"/>
    </source>
</evidence>
<dbReference type="OrthoDB" id="6117944at2759"/>
<feature type="domain" description="G-protein coupled receptors family 1 profile" evidence="11">
    <location>
        <begin position="71"/>
        <end position="325"/>
    </location>
</feature>
<evidence type="ECO:0000256" key="4">
    <source>
        <dbReference type="ARBA" id="ARBA00022989"/>
    </source>
</evidence>
<evidence type="ECO:0000313" key="12">
    <source>
        <dbReference type="Proteomes" id="UP000085678"/>
    </source>
</evidence>
<dbReference type="InterPro" id="IPR000276">
    <property type="entry name" value="GPCR_Rhodpsn"/>
</dbReference>
<dbReference type="Pfam" id="PF00001">
    <property type="entry name" value="7tm_1"/>
    <property type="match status" value="1"/>
</dbReference>
<dbReference type="GeneID" id="106151898"/>
<dbReference type="GO" id="GO:0004930">
    <property type="term" value="F:G protein-coupled receptor activity"/>
    <property type="evidence" value="ECO:0007669"/>
    <property type="project" value="UniProtKB-KW"/>
</dbReference>
<reference evidence="13" key="1">
    <citation type="submission" date="2025-08" db="UniProtKB">
        <authorList>
            <consortium name="RefSeq"/>
        </authorList>
    </citation>
    <scope>IDENTIFICATION</scope>
    <source>
        <tissue evidence="13">Gonads</tissue>
    </source>
</reference>
<evidence type="ECO:0000256" key="2">
    <source>
        <dbReference type="ARBA" id="ARBA00022475"/>
    </source>
</evidence>
<keyword evidence="5" id="KW-0297">G-protein coupled receptor</keyword>